<dbReference type="RefSeq" id="WP_317943180.1">
    <property type="nucleotide sequence ID" value="NZ_JAUBDI010000005.1"/>
</dbReference>
<keyword evidence="1" id="KW-0472">Membrane</keyword>
<organism evidence="2 3">
    <name type="scientific">Sporosarcina saromensis</name>
    <dbReference type="NCBI Taxonomy" id="359365"/>
    <lineage>
        <taxon>Bacteria</taxon>
        <taxon>Bacillati</taxon>
        <taxon>Bacillota</taxon>
        <taxon>Bacilli</taxon>
        <taxon>Bacillales</taxon>
        <taxon>Caryophanaceae</taxon>
        <taxon>Sporosarcina</taxon>
    </lineage>
</organism>
<feature type="transmembrane region" description="Helical" evidence="1">
    <location>
        <begin position="29"/>
        <end position="49"/>
    </location>
</feature>
<proteinExistence type="predicted"/>
<keyword evidence="1" id="KW-1133">Transmembrane helix</keyword>
<evidence type="ECO:0000313" key="2">
    <source>
        <dbReference type="EMBL" id="MDW0113074.1"/>
    </source>
</evidence>
<evidence type="ECO:0000256" key="1">
    <source>
        <dbReference type="SAM" id="Phobius"/>
    </source>
</evidence>
<comment type="caution">
    <text evidence="2">The sequence shown here is derived from an EMBL/GenBank/DDBJ whole genome shotgun (WGS) entry which is preliminary data.</text>
</comment>
<accession>A0ABU4G7X7</accession>
<evidence type="ECO:0000313" key="3">
    <source>
        <dbReference type="Proteomes" id="UP001282284"/>
    </source>
</evidence>
<dbReference type="EMBL" id="JAUBDI010000005">
    <property type="protein sequence ID" value="MDW0113074.1"/>
    <property type="molecule type" value="Genomic_DNA"/>
</dbReference>
<keyword evidence="3" id="KW-1185">Reference proteome</keyword>
<keyword evidence="1" id="KW-0812">Transmembrane</keyword>
<reference evidence="2 3" key="1">
    <citation type="submission" date="2023-06" db="EMBL/GenBank/DDBJ databases">
        <title>Sporosarcina sp. nov., isolated from Korean traditional fermented seafood 'Jeotgal'.</title>
        <authorList>
            <person name="Yang A.I."/>
            <person name="Shin N.-R."/>
        </authorList>
    </citation>
    <scope>NUCLEOTIDE SEQUENCE [LARGE SCALE GENOMIC DNA]</scope>
    <source>
        <strain evidence="2 3">KCTC13119</strain>
    </source>
</reference>
<protein>
    <submittedName>
        <fullName evidence="2">Uncharacterized protein</fullName>
    </submittedName>
</protein>
<sequence length="297" mass="35039">MFWLIYSIYVLLSFLLIVVLYRKSWQDRLLKAVSIAALPGIGWLLPIFWSKRLIGEGKEDFEEFITRQSEEHQVKRIGIYQHIERQQELDVIPIEDALLVSEHKTRRRVLIDMLKQDAVNYLEILQSAISNEDKETSYYAVSAIMEAKRKLQLALQDFSVKFEKDPTDLLVVKTYAEVLHDYMRSGFLDERTLLKYRYIYRAVLKQWLLLEPHHEWAYQESVDLELALGSYVDAERIAHAYMEAVPDSEKAYVTMMKVHYETRSIQRLHETLERLKNSPIKLSSEALTMVRFWSEGA</sequence>
<dbReference type="Proteomes" id="UP001282284">
    <property type="component" value="Unassembled WGS sequence"/>
</dbReference>
<name>A0ABU4G7X7_9BACL</name>
<feature type="transmembrane region" description="Helical" evidence="1">
    <location>
        <begin position="6"/>
        <end position="22"/>
    </location>
</feature>
<gene>
    <name evidence="2" type="ORF">QT711_07735</name>
</gene>